<keyword evidence="8" id="KW-1185">Reference proteome</keyword>
<evidence type="ECO:0000313" key="8">
    <source>
        <dbReference type="Proteomes" id="UP000186817"/>
    </source>
</evidence>
<evidence type="ECO:0000256" key="6">
    <source>
        <dbReference type="SAM" id="MobiDB-lite"/>
    </source>
</evidence>
<dbReference type="Proteomes" id="UP000186817">
    <property type="component" value="Unassembled WGS sequence"/>
</dbReference>
<dbReference type="InterPro" id="IPR004000">
    <property type="entry name" value="Actin"/>
</dbReference>
<dbReference type="InterPro" id="IPR008733">
    <property type="entry name" value="PEX11"/>
</dbReference>
<accession>A0A1Q9EI24</accession>
<dbReference type="EMBL" id="LSRX01000148">
    <property type="protein sequence ID" value="OLQ07031.1"/>
    <property type="molecule type" value="Genomic_DNA"/>
</dbReference>
<feature type="region of interest" description="Disordered" evidence="6">
    <location>
        <begin position="560"/>
        <end position="612"/>
    </location>
</feature>
<keyword evidence="2" id="KW-0576">Peroxisome</keyword>
<evidence type="ECO:0000256" key="1">
    <source>
        <dbReference type="ARBA" id="ARBA00023136"/>
    </source>
</evidence>
<gene>
    <name evidence="7" type="primary">ACTA</name>
    <name evidence="7" type="ORF">AK812_SmicGene9598</name>
</gene>
<comment type="catalytic activity">
    <reaction evidence="4">
        <text>ATP + H2O = ADP + phosphate + H(+)</text>
        <dbReference type="Rhea" id="RHEA:13065"/>
        <dbReference type="ChEBI" id="CHEBI:15377"/>
        <dbReference type="ChEBI" id="CHEBI:15378"/>
        <dbReference type="ChEBI" id="CHEBI:30616"/>
        <dbReference type="ChEBI" id="CHEBI:43474"/>
        <dbReference type="ChEBI" id="CHEBI:456216"/>
    </reaction>
</comment>
<proteinExistence type="inferred from homology"/>
<dbReference type="PANTHER" id="PTHR11937">
    <property type="entry name" value="ACTIN"/>
    <property type="match status" value="1"/>
</dbReference>
<dbReference type="AlphaFoldDB" id="A0A1Q9EI24"/>
<name>A0A1Q9EI24_SYMMI</name>
<dbReference type="Gene3D" id="3.30.420.40">
    <property type="match status" value="1"/>
</dbReference>
<dbReference type="GO" id="GO:0005778">
    <property type="term" value="C:peroxisomal membrane"/>
    <property type="evidence" value="ECO:0007669"/>
    <property type="project" value="UniProtKB-SubCell"/>
</dbReference>
<feature type="compositionally biased region" description="Basic and acidic residues" evidence="6">
    <location>
        <begin position="591"/>
        <end position="610"/>
    </location>
</feature>
<dbReference type="Pfam" id="PF05648">
    <property type="entry name" value="PEX11"/>
    <property type="match status" value="1"/>
</dbReference>
<comment type="similarity">
    <text evidence="5">Belongs to the actin family.</text>
</comment>
<reference evidence="7 8" key="1">
    <citation type="submission" date="2016-02" db="EMBL/GenBank/DDBJ databases">
        <title>Genome analysis of coral dinoflagellate symbionts highlights evolutionary adaptations to a symbiotic lifestyle.</title>
        <authorList>
            <person name="Aranda M."/>
            <person name="Li Y."/>
            <person name="Liew Y.J."/>
            <person name="Baumgarten S."/>
            <person name="Simakov O."/>
            <person name="Wilson M."/>
            <person name="Piel J."/>
            <person name="Ashoor H."/>
            <person name="Bougouffa S."/>
            <person name="Bajic V.B."/>
            <person name="Ryu T."/>
            <person name="Ravasi T."/>
            <person name="Bayer T."/>
            <person name="Micklem G."/>
            <person name="Kim H."/>
            <person name="Bhak J."/>
            <person name="Lajeunesse T.C."/>
            <person name="Voolstra C.R."/>
        </authorList>
    </citation>
    <scope>NUCLEOTIDE SEQUENCE [LARGE SCALE GENOMIC DNA]</scope>
    <source>
        <strain evidence="7 8">CCMP2467</strain>
    </source>
</reference>
<evidence type="ECO:0000256" key="5">
    <source>
        <dbReference type="RuleBase" id="RU000487"/>
    </source>
</evidence>
<dbReference type="GO" id="GO:0016559">
    <property type="term" value="P:peroxisome fission"/>
    <property type="evidence" value="ECO:0007669"/>
    <property type="project" value="InterPro"/>
</dbReference>
<dbReference type="SUPFAM" id="SSF82185">
    <property type="entry name" value="Histone H3 K4-specific methyltransferase SET7/9 N-terminal domain"/>
    <property type="match status" value="1"/>
</dbReference>
<dbReference type="SUPFAM" id="SSF53067">
    <property type="entry name" value="Actin-like ATPase domain"/>
    <property type="match status" value="1"/>
</dbReference>
<organism evidence="7 8">
    <name type="scientific">Symbiodinium microadriaticum</name>
    <name type="common">Dinoflagellate</name>
    <name type="synonym">Zooxanthella microadriatica</name>
    <dbReference type="NCBI Taxonomy" id="2951"/>
    <lineage>
        <taxon>Eukaryota</taxon>
        <taxon>Sar</taxon>
        <taxon>Alveolata</taxon>
        <taxon>Dinophyceae</taxon>
        <taxon>Suessiales</taxon>
        <taxon>Symbiodiniaceae</taxon>
        <taxon>Symbiodinium</taxon>
    </lineage>
</organism>
<feature type="compositionally biased region" description="Basic and acidic residues" evidence="6">
    <location>
        <begin position="240"/>
        <end position="253"/>
    </location>
</feature>
<dbReference type="OrthoDB" id="429732at2759"/>
<dbReference type="SMART" id="SM00268">
    <property type="entry name" value="ACTIN"/>
    <property type="match status" value="1"/>
</dbReference>
<dbReference type="InterPro" id="IPR043129">
    <property type="entry name" value="ATPase_NBD"/>
</dbReference>
<keyword evidence="1" id="KW-0472">Membrane</keyword>
<sequence length="806" mass="88455">MRPFVLDWSGLLRIREAPPAQTALRSRVLDGPTGETFLYASKDGSGICEWEEGSRYAGQQSSQWRAGLISGHGALTSDSGSRKYRPDGKQYHGFWHNAHIIGDCLSSASWRETVTCVISSKGPGVFSAPGHSDRPMEVDVNLFPAELKARFSLENLSRVLQTYEGRDKTARLVQFASRFVVGLTAQDLAGRDVTGYMMKILTEGGYSFTTTAECEIVRDIKDKLCYIAWTSFDSGTKVASENRDKEEPHELPDGHIITGGKEASGIHDTTFQSIMECAVYNPKDLYSNVMLSGGTTIFQSIGECMTELTALAPSTMKIKGVAFPEHRLFLAAKSSQHPAAPRKKVNLAHPRLSGTKKVAVVLESHCEPKASSRTFVRAVHGDARKLLAAVTSARRTYRIGRELPILLSFSSAMAQPKLMDTALDLSKKATLVMYFLTDHLGWLKQVLRDAKSAAGTIQRGLTWLAISSFVSAICGVRHLCVAPDVPNQASADVRSDLQPQKRREVFVLIFRDCLLAFQALHLARIFEGGDSLVGILGMVTSIIDIARVWPVQRCPKQEQAATAVKQDESQQCAESEFGEGPSPPEGIQLAETERSQSEQGELERTPDTKHRSLGITKASVEGANSTLQSEVATPLRRFLAAGILEIRLLVVTTMILLFHVIAELSALTPSIPEQPDESVLGGPSADEEDMVIGWGLTPAPVAPYILQSVLSLAESEYGTGIASSRADLLNFRQNIPGCFLFIRFLRNFVERFRSVAVFACSQLIAIRTEGGWDGLRALRRGLTFDDFMTAVLKIERLQEQDNRSTD</sequence>
<feature type="region of interest" description="Disordered" evidence="6">
    <location>
        <begin position="239"/>
        <end position="259"/>
    </location>
</feature>
<evidence type="ECO:0000256" key="4">
    <source>
        <dbReference type="ARBA" id="ARBA00049360"/>
    </source>
</evidence>
<dbReference type="Gene3D" id="3.90.640.10">
    <property type="entry name" value="Actin, Chain A, domain 4"/>
    <property type="match status" value="1"/>
</dbReference>
<evidence type="ECO:0000313" key="7">
    <source>
        <dbReference type="EMBL" id="OLQ07031.1"/>
    </source>
</evidence>
<dbReference type="Pfam" id="PF00022">
    <property type="entry name" value="Actin"/>
    <property type="match status" value="1"/>
</dbReference>
<comment type="subcellular location">
    <subcellularLocation>
        <location evidence="3">Peroxisome membrane</location>
    </subcellularLocation>
</comment>
<evidence type="ECO:0000256" key="3">
    <source>
        <dbReference type="ARBA" id="ARBA00046271"/>
    </source>
</evidence>
<evidence type="ECO:0000256" key="2">
    <source>
        <dbReference type="ARBA" id="ARBA00023140"/>
    </source>
</evidence>
<protein>
    <submittedName>
        <fullName evidence="7">Actin-1</fullName>
    </submittedName>
</protein>
<comment type="caution">
    <text evidence="7">The sequence shown here is derived from an EMBL/GenBank/DDBJ whole genome shotgun (WGS) entry which is preliminary data.</text>
</comment>